<dbReference type="AlphaFoldDB" id="A0AAD7ERG1"/>
<accession>A0AAD7ERG1</accession>
<evidence type="ECO:0000313" key="1">
    <source>
        <dbReference type="EMBL" id="KAJ7347423.1"/>
    </source>
</evidence>
<keyword evidence="2" id="KW-1185">Reference proteome</keyword>
<dbReference type="Proteomes" id="UP001218218">
    <property type="component" value="Unassembled WGS sequence"/>
</dbReference>
<gene>
    <name evidence="1" type="ORF">DFH08DRAFT_867990</name>
</gene>
<protein>
    <submittedName>
        <fullName evidence="1">Uncharacterized protein</fullName>
    </submittedName>
</protein>
<dbReference type="EMBL" id="JARIHO010000019">
    <property type="protein sequence ID" value="KAJ7347423.1"/>
    <property type="molecule type" value="Genomic_DNA"/>
</dbReference>
<evidence type="ECO:0000313" key="2">
    <source>
        <dbReference type="Proteomes" id="UP001218218"/>
    </source>
</evidence>
<sequence>MARGRWFDVSAKLSFQLGPTIFRSNIQPRILVPITEPLGSNFHYLNRKISFESHHLAEAYKSWLMQANHIFAHLQTTSHFEDYMCATRIIFTLRCVPNRSNTHDPEGHLFVCPPENFRAGDWLRWPDCPAYWILDSSGLSAEDARILGFPIIQYRNHDDGIIMGRCCEDTKNRYECDMKHIELRQEFGHYMG</sequence>
<proteinExistence type="predicted"/>
<organism evidence="1 2">
    <name type="scientific">Mycena albidolilacea</name>
    <dbReference type="NCBI Taxonomy" id="1033008"/>
    <lineage>
        <taxon>Eukaryota</taxon>
        <taxon>Fungi</taxon>
        <taxon>Dikarya</taxon>
        <taxon>Basidiomycota</taxon>
        <taxon>Agaricomycotina</taxon>
        <taxon>Agaricomycetes</taxon>
        <taxon>Agaricomycetidae</taxon>
        <taxon>Agaricales</taxon>
        <taxon>Marasmiineae</taxon>
        <taxon>Mycenaceae</taxon>
        <taxon>Mycena</taxon>
    </lineage>
</organism>
<reference evidence="1" key="1">
    <citation type="submission" date="2023-03" db="EMBL/GenBank/DDBJ databases">
        <title>Massive genome expansion in bonnet fungi (Mycena s.s.) driven by repeated elements and novel gene families across ecological guilds.</title>
        <authorList>
            <consortium name="Lawrence Berkeley National Laboratory"/>
            <person name="Harder C.B."/>
            <person name="Miyauchi S."/>
            <person name="Viragh M."/>
            <person name="Kuo A."/>
            <person name="Thoen E."/>
            <person name="Andreopoulos B."/>
            <person name="Lu D."/>
            <person name="Skrede I."/>
            <person name="Drula E."/>
            <person name="Henrissat B."/>
            <person name="Morin E."/>
            <person name="Kohler A."/>
            <person name="Barry K."/>
            <person name="LaButti K."/>
            <person name="Morin E."/>
            <person name="Salamov A."/>
            <person name="Lipzen A."/>
            <person name="Mereny Z."/>
            <person name="Hegedus B."/>
            <person name="Baldrian P."/>
            <person name="Stursova M."/>
            <person name="Weitz H."/>
            <person name="Taylor A."/>
            <person name="Grigoriev I.V."/>
            <person name="Nagy L.G."/>
            <person name="Martin F."/>
            <person name="Kauserud H."/>
        </authorList>
    </citation>
    <scope>NUCLEOTIDE SEQUENCE</scope>
    <source>
        <strain evidence="1">CBHHK002</strain>
    </source>
</reference>
<comment type="caution">
    <text evidence="1">The sequence shown here is derived from an EMBL/GenBank/DDBJ whole genome shotgun (WGS) entry which is preliminary data.</text>
</comment>
<name>A0AAD7ERG1_9AGAR</name>